<feature type="domain" description="Methyltransferase small" evidence="6">
    <location>
        <begin position="115"/>
        <end position="198"/>
    </location>
</feature>
<comment type="caution">
    <text evidence="8">The sequence shown here is derived from an EMBL/GenBank/DDBJ whole genome shotgun (WGS) entry which is preliminary data.</text>
</comment>
<dbReference type="Gene3D" id="1.10.8.10">
    <property type="entry name" value="DNA helicase RuvA subunit, C-terminal domain"/>
    <property type="match status" value="1"/>
</dbReference>
<feature type="domain" description="Release factor glutamine methyltransferase N-terminal" evidence="7">
    <location>
        <begin position="16"/>
        <end position="76"/>
    </location>
</feature>
<evidence type="ECO:0000259" key="6">
    <source>
        <dbReference type="Pfam" id="PF05175"/>
    </source>
</evidence>
<dbReference type="PROSITE" id="PS00092">
    <property type="entry name" value="N6_MTASE"/>
    <property type="match status" value="1"/>
</dbReference>
<dbReference type="InterPro" id="IPR019874">
    <property type="entry name" value="RF_methyltr_PrmC"/>
</dbReference>
<dbReference type="InterPro" id="IPR004556">
    <property type="entry name" value="HemK-like"/>
</dbReference>
<keyword evidence="4" id="KW-0949">S-adenosyl-L-methionine</keyword>
<dbReference type="EC" id="2.1.1.297" evidence="1"/>
<proteinExistence type="predicted"/>
<dbReference type="PANTHER" id="PTHR18895:SF74">
    <property type="entry name" value="MTRF1L RELEASE FACTOR GLUTAMINE METHYLTRANSFERASE"/>
    <property type="match status" value="1"/>
</dbReference>
<keyword evidence="2 8" id="KW-0489">Methyltransferase</keyword>
<keyword evidence="3 8" id="KW-0808">Transferase</keyword>
<dbReference type="Pfam" id="PF05175">
    <property type="entry name" value="MTS"/>
    <property type="match status" value="1"/>
</dbReference>
<evidence type="ECO:0000256" key="2">
    <source>
        <dbReference type="ARBA" id="ARBA00022603"/>
    </source>
</evidence>
<dbReference type="NCBIfam" id="TIGR03534">
    <property type="entry name" value="RF_mod_PrmC"/>
    <property type="match status" value="1"/>
</dbReference>
<dbReference type="SUPFAM" id="SSF53335">
    <property type="entry name" value="S-adenosyl-L-methionine-dependent methyltransferases"/>
    <property type="match status" value="1"/>
</dbReference>
<dbReference type="Gene3D" id="3.40.50.150">
    <property type="entry name" value="Vaccinia Virus protein VP39"/>
    <property type="match status" value="1"/>
</dbReference>
<comment type="catalytic activity">
    <reaction evidence="5">
        <text>L-glutaminyl-[peptide chain release factor] + S-adenosyl-L-methionine = N(5)-methyl-L-glutaminyl-[peptide chain release factor] + S-adenosyl-L-homocysteine + H(+)</text>
        <dbReference type="Rhea" id="RHEA:42896"/>
        <dbReference type="Rhea" id="RHEA-COMP:10271"/>
        <dbReference type="Rhea" id="RHEA-COMP:10272"/>
        <dbReference type="ChEBI" id="CHEBI:15378"/>
        <dbReference type="ChEBI" id="CHEBI:30011"/>
        <dbReference type="ChEBI" id="CHEBI:57856"/>
        <dbReference type="ChEBI" id="CHEBI:59789"/>
        <dbReference type="ChEBI" id="CHEBI:61891"/>
        <dbReference type="EC" id="2.1.1.297"/>
    </reaction>
</comment>
<dbReference type="RefSeq" id="WP_207330937.1">
    <property type="nucleotide sequence ID" value="NZ_JAFMYW010000006.1"/>
</dbReference>
<dbReference type="InterPro" id="IPR002052">
    <property type="entry name" value="DNA_methylase_N6_adenine_CS"/>
</dbReference>
<dbReference type="InterPro" id="IPR040758">
    <property type="entry name" value="PrmC_N"/>
</dbReference>
<evidence type="ECO:0000259" key="7">
    <source>
        <dbReference type="Pfam" id="PF17827"/>
    </source>
</evidence>
<gene>
    <name evidence="8" type="primary">prmC</name>
    <name evidence="8" type="ORF">J2I46_20605</name>
</gene>
<keyword evidence="9" id="KW-1185">Reference proteome</keyword>
<evidence type="ECO:0000256" key="1">
    <source>
        <dbReference type="ARBA" id="ARBA00012771"/>
    </source>
</evidence>
<dbReference type="EMBL" id="JAFMYW010000006">
    <property type="protein sequence ID" value="MBO0951000.1"/>
    <property type="molecule type" value="Genomic_DNA"/>
</dbReference>
<reference evidence="8 9" key="1">
    <citation type="submission" date="2021-03" db="EMBL/GenBank/DDBJ databases">
        <title>Fibrella sp. HMF5405 genome sequencing and assembly.</title>
        <authorList>
            <person name="Kang H."/>
            <person name="Kim H."/>
            <person name="Bae S."/>
            <person name="Joh K."/>
        </authorList>
    </citation>
    <scope>NUCLEOTIDE SEQUENCE [LARGE SCALE GENOMIC DNA]</scope>
    <source>
        <strain evidence="8 9">HMF5405</strain>
    </source>
</reference>
<name>A0ABS3JLX0_9BACT</name>
<sequence length="285" mass="32163">MASTARPLYQQLSRNITAYPPEEAREMAFMLLDHYFGLRKADVLADRALPTNRTEPDWFRIIERLNRQEPIQHVIGTTIFCGLEFEVSSDVLIPRPETEDLIRLIMHDFADMTERPVRVIDIGTGSGCLAVTLARFLPQSDVTGWDVSEEALTTARRNAETLQADVNFEIQDILNVPADSVGLFDCIVSNPPYVTRSEAAHMDRNVLDYEPDVALFVDDSDPLIFYKAVADFAVTHLSETGICYVEINERFGDATKAVFDERGFTSVQVYKDIHGKDRSVRAAKK</sequence>
<evidence type="ECO:0000256" key="3">
    <source>
        <dbReference type="ARBA" id="ARBA00022679"/>
    </source>
</evidence>
<dbReference type="InterPro" id="IPR050320">
    <property type="entry name" value="N5-glutamine_MTase"/>
</dbReference>
<dbReference type="NCBIfam" id="TIGR00536">
    <property type="entry name" value="hemK_fam"/>
    <property type="match status" value="1"/>
</dbReference>
<organism evidence="8 9">
    <name type="scientific">Fibrella forsythiae</name>
    <dbReference type="NCBI Taxonomy" id="2817061"/>
    <lineage>
        <taxon>Bacteria</taxon>
        <taxon>Pseudomonadati</taxon>
        <taxon>Bacteroidota</taxon>
        <taxon>Cytophagia</taxon>
        <taxon>Cytophagales</taxon>
        <taxon>Spirosomataceae</taxon>
        <taxon>Fibrella</taxon>
    </lineage>
</organism>
<dbReference type="PANTHER" id="PTHR18895">
    <property type="entry name" value="HEMK METHYLTRANSFERASE"/>
    <property type="match status" value="1"/>
</dbReference>
<dbReference type="Proteomes" id="UP000664628">
    <property type="component" value="Unassembled WGS sequence"/>
</dbReference>
<dbReference type="InterPro" id="IPR029063">
    <property type="entry name" value="SAM-dependent_MTases_sf"/>
</dbReference>
<evidence type="ECO:0000256" key="4">
    <source>
        <dbReference type="ARBA" id="ARBA00022691"/>
    </source>
</evidence>
<evidence type="ECO:0000256" key="5">
    <source>
        <dbReference type="ARBA" id="ARBA00048391"/>
    </source>
</evidence>
<dbReference type="GO" id="GO:0102559">
    <property type="term" value="F:peptide chain release factor N(5)-glutamine methyltransferase activity"/>
    <property type="evidence" value="ECO:0007669"/>
    <property type="project" value="UniProtKB-EC"/>
</dbReference>
<dbReference type="InterPro" id="IPR007848">
    <property type="entry name" value="Small_mtfrase_dom"/>
</dbReference>
<dbReference type="CDD" id="cd02440">
    <property type="entry name" value="AdoMet_MTases"/>
    <property type="match status" value="1"/>
</dbReference>
<accession>A0ABS3JLX0</accession>
<evidence type="ECO:0000313" key="9">
    <source>
        <dbReference type="Proteomes" id="UP000664628"/>
    </source>
</evidence>
<dbReference type="GO" id="GO:0032259">
    <property type="term" value="P:methylation"/>
    <property type="evidence" value="ECO:0007669"/>
    <property type="project" value="UniProtKB-KW"/>
</dbReference>
<evidence type="ECO:0000313" key="8">
    <source>
        <dbReference type="EMBL" id="MBO0951000.1"/>
    </source>
</evidence>
<protein>
    <recommendedName>
        <fullName evidence="1">peptide chain release factor N(5)-glutamine methyltransferase</fullName>
        <ecNumber evidence="1">2.1.1.297</ecNumber>
    </recommendedName>
</protein>
<dbReference type="Pfam" id="PF17827">
    <property type="entry name" value="PrmC_N"/>
    <property type="match status" value="1"/>
</dbReference>